<feature type="domain" description="Beta-lactamase class A catalytic" evidence="1">
    <location>
        <begin position="25"/>
        <end position="256"/>
    </location>
</feature>
<dbReference type="PANTHER" id="PTHR35333:SF4">
    <property type="entry name" value="SLR0121 PROTEIN"/>
    <property type="match status" value="1"/>
</dbReference>
<organism evidence="2 3">
    <name type="scientific">Enteractinococcus helveticum</name>
    <dbReference type="NCBI Taxonomy" id="1837282"/>
    <lineage>
        <taxon>Bacteria</taxon>
        <taxon>Bacillati</taxon>
        <taxon>Actinomycetota</taxon>
        <taxon>Actinomycetes</taxon>
        <taxon>Micrococcales</taxon>
        <taxon>Micrococcaceae</taxon>
    </lineage>
</organism>
<evidence type="ECO:0000259" key="1">
    <source>
        <dbReference type="Pfam" id="PF13354"/>
    </source>
</evidence>
<evidence type="ECO:0000313" key="2">
    <source>
        <dbReference type="EMBL" id="HJF15893.1"/>
    </source>
</evidence>
<dbReference type="Proteomes" id="UP000703315">
    <property type="component" value="Unassembled WGS sequence"/>
</dbReference>
<dbReference type="AlphaFoldDB" id="A0A921K8T6"/>
<proteinExistence type="predicted"/>
<feature type="domain" description="Beta-lactamase class A catalytic" evidence="1">
    <location>
        <begin position="323"/>
        <end position="467"/>
    </location>
</feature>
<protein>
    <submittedName>
        <fullName evidence="2">Class A beta-lactamase-related serine hydrolase</fullName>
    </submittedName>
</protein>
<dbReference type="InterPro" id="IPR000871">
    <property type="entry name" value="Beta-lactam_class-A"/>
</dbReference>
<sequence length="573" mass="62389">MTRNITALHQRIQHLTERYPFAVHWQVRDIATGQTIGHEDRTVLGSFSTRKVSVLLACLALVRAGKLSLDDTFVITEELKDGVQAGIMRNLSPGIALSLRDHLAQMMSTSDNMCTQLVFEAIEQATGNALQWINDYCAQAGMFDTLHREVFPRSGQLPWHHSIESMTVTSAHDQALLLERLAHGVGNEDVAVGMGLTPDLCQLAIEFMSHIYTPLLGARVDNGRFVEKNGRGIRGLSQVGLLLDDDDVPVASVAVFAESIPVALFDDVPGRARAIELFVNFGQLIEEHFLDGTLAPMAERHIIQPDFWEQEFGELLYTAENSRAVNADIAFTFSGVGKVFFAVILAELAAEHHDLLDGALDITLEHRQRAETGTLRHLTGPLRLSVNDAIQLIIGSGDGAAALAVLEYLHGRKIDVLSRAQSCFADLNNTEITGLEEDTSAGEAFIGTTTAADLLLVLRKIIDDDGLVKAWMSNVFEPGGLACALPGYGPHTIDHWTVSSWAHMIRYRPEHGRTSVLILNGSNGHYGIVAHAPVGTEDVSAKFGSLGQSSVPCSKTAVRQDIEQRNANGSITV</sequence>
<dbReference type="EMBL" id="DYXC01000165">
    <property type="protein sequence ID" value="HJF15893.1"/>
    <property type="molecule type" value="Genomic_DNA"/>
</dbReference>
<name>A0A921K8T6_9MICC</name>
<dbReference type="InterPro" id="IPR045155">
    <property type="entry name" value="Beta-lactam_cat"/>
</dbReference>
<evidence type="ECO:0000313" key="3">
    <source>
        <dbReference type="Proteomes" id="UP000703315"/>
    </source>
</evidence>
<dbReference type="GO" id="GO:0008800">
    <property type="term" value="F:beta-lactamase activity"/>
    <property type="evidence" value="ECO:0007669"/>
    <property type="project" value="InterPro"/>
</dbReference>
<dbReference type="SUPFAM" id="SSF56601">
    <property type="entry name" value="beta-lactamase/transpeptidase-like"/>
    <property type="match status" value="2"/>
</dbReference>
<dbReference type="InterPro" id="IPR012338">
    <property type="entry name" value="Beta-lactam/transpept-like"/>
</dbReference>
<dbReference type="GO" id="GO:0030655">
    <property type="term" value="P:beta-lactam antibiotic catabolic process"/>
    <property type="evidence" value="ECO:0007669"/>
    <property type="project" value="InterPro"/>
</dbReference>
<dbReference type="RefSeq" id="WP_303908841.1">
    <property type="nucleotide sequence ID" value="NZ_DYXC01000165.1"/>
</dbReference>
<dbReference type="Pfam" id="PF13354">
    <property type="entry name" value="Beta-lactamase2"/>
    <property type="match status" value="2"/>
</dbReference>
<accession>A0A921K8T6</accession>
<dbReference type="Gene3D" id="3.40.710.10">
    <property type="entry name" value="DD-peptidase/beta-lactamase superfamily"/>
    <property type="match status" value="2"/>
</dbReference>
<comment type="caution">
    <text evidence="2">The sequence shown here is derived from an EMBL/GenBank/DDBJ whole genome shotgun (WGS) entry which is preliminary data.</text>
</comment>
<reference evidence="2" key="1">
    <citation type="journal article" date="2021" name="PeerJ">
        <title>Extensive microbial diversity within the chicken gut microbiome revealed by metagenomics and culture.</title>
        <authorList>
            <person name="Gilroy R."/>
            <person name="Ravi A."/>
            <person name="Getino M."/>
            <person name="Pursley I."/>
            <person name="Horton D.L."/>
            <person name="Alikhan N.F."/>
            <person name="Baker D."/>
            <person name="Gharbi K."/>
            <person name="Hall N."/>
            <person name="Watson M."/>
            <person name="Adriaenssens E.M."/>
            <person name="Foster-Nyarko E."/>
            <person name="Jarju S."/>
            <person name="Secka A."/>
            <person name="Antonio M."/>
            <person name="Oren A."/>
            <person name="Chaudhuri R.R."/>
            <person name="La Ragione R."/>
            <person name="Hildebrand F."/>
            <person name="Pallen M.J."/>
        </authorList>
    </citation>
    <scope>NUCLEOTIDE SEQUENCE</scope>
    <source>
        <strain evidence="2">ChiHjej13B12-14962</strain>
    </source>
</reference>
<dbReference type="PANTHER" id="PTHR35333">
    <property type="entry name" value="BETA-LACTAMASE"/>
    <property type="match status" value="1"/>
</dbReference>
<reference evidence="2" key="2">
    <citation type="submission" date="2021-09" db="EMBL/GenBank/DDBJ databases">
        <authorList>
            <person name="Gilroy R."/>
        </authorList>
    </citation>
    <scope>NUCLEOTIDE SEQUENCE</scope>
    <source>
        <strain evidence="2">ChiHjej13B12-14962</strain>
    </source>
</reference>
<gene>
    <name evidence="2" type="ORF">K8V32_14075</name>
</gene>
<keyword evidence="2" id="KW-0378">Hydrolase</keyword>
<dbReference type="GO" id="GO:0046677">
    <property type="term" value="P:response to antibiotic"/>
    <property type="evidence" value="ECO:0007669"/>
    <property type="project" value="InterPro"/>
</dbReference>